<accession>A0A973WQ64</accession>
<dbReference type="AlphaFoldDB" id="A0A973WQ64"/>
<evidence type="ECO:0000313" key="1">
    <source>
        <dbReference type="EMBL" id="NVL07787.1"/>
    </source>
</evidence>
<name>A0A973WQ64_9BRAD</name>
<gene>
    <name evidence="1" type="ORF">HU230_18970</name>
</gene>
<proteinExistence type="predicted"/>
<comment type="caution">
    <text evidence="1">The sequence shown here is derived from an EMBL/GenBank/DDBJ whole genome shotgun (WGS) entry which is preliminary data.</text>
</comment>
<protein>
    <submittedName>
        <fullName evidence="1">Uncharacterized protein</fullName>
    </submittedName>
</protein>
<dbReference type="RefSeq" id="WP_176531405.1">
    <property type="nucleotide sequence ID" value="NZ_CP088022.1"/>
</dbReference>
<organism evidence="1">
    <name type="scientific">Bradyrhizobium quebecense</name>
    <dbReference type="NCBI Taxonomy" id="2748629"/>
    <lineage>
        <taxon>Bacteria</taxon>
        <taxon>Pseudomonadati</taxon>
        <taxon>Pseudomonadota</taxon>
        <taxon>Alphaproteobacteria</taxon>
        <taxon>Hyphomicrobiales</taxon>
        <taxon>Nitrobacteraceae</taxon>
        <taxon>Bradyrhizobium</taxon>
    </lineage>
</organism>
<sequence>MSRVEVYARVNRERLLGTMERWSAHRDATHYRALTYPGFPEVISMNPGAINRVSVETVTFERVTKVSEDGWEAKVVVVTDAPLSALGRLRDFRPAFDYRTYDCGAYPRAYYYDGVRC</sequence>
<reference evidence="1" key="1">
    <citation type="submission" date="2020-06" db="EMBL/GenBank/DDBJ databases">
        <title>Whole Genome Sequence of Bradyrhizobium sp. Strain 66S1MB.</title>
        <authorList>
            <person name="Bromfield E."/>
            <person name="Cloutier S."/>
        </authorList>
    </citation>
    <scope>NUCLEOTIDE SEQUENCE</scope>
    <source>
        <strain evidence="1">66S1MB</strain>
    </source>
</reference>
<dbReference type="EMBL" id="JABWSX010000001">
    <property type="protein sequence ID" value="NVL07787.1"/>
    <property type="molecule type" value="Genomic_DNA"/>
</dbReference>